<feature type="compositionally biased region" description="Basic and acidic residues" evidence="1">
    <location>
        <begin position="209"/>
        <end position="220"/>
    </location>
</feature>
<dbReference type="STRING" id="910347.SAMN05421773_102226"/>
<keyword evidence="3" id="KW-1185">Reference proteome</keyword>
<dbReference type="Proteomes" id="UP000199207">
    <property type="component" value="Unassembled WGS sequence"/>
</dbReference>
<gene>
    <name evidence="2" type="ORF">SAMN05421773_102226</name>
</gene>
<accession>A0A1I1H259</accession>
<organism evidence="2 3">
    <name type="scientific">Streptomyces aidingensis</name>
    <dbReference type="NCBI Taxonomy" id="910347"/>
    <lineage>
        <taxon>Bacteria</taxon>
        <taxon>Bacillati</taxon>
        <taxon>Actinomycetota</taxon>
        <taxon>Actinomycetes</taxon>
        <taxon>Kitasatosporales</taxon>
        <taxon>Streptomycetaceae</taxon>
        <taxon>Streptomyces</taxon>
    </lineage>
</organism>
<protein>
    <submittedName>
        <fullName evidence="2">Uncharacterized protein</fullName>
    </submittedName>
</protein>
<reference evidence="2 3" key="1">
    <citation type="submission" date="2016-10" db="EMBL/GenBank/DDBJ databases">
        <authorList>
            <person name="de Groot N.N."/>
        </authorList>
    </citation>
    <scope>NUCLEOTIDE SEQUENCE [LARGE SCALE GENOMIC DNA]</scope>
    <source>
        <strain evidence="2 3">CGMCC 4.5739</strain>
    </source>
</reference>
<evidence type="ECO:0000313" key="3">
    <source>
        <dbReference type="Proteomes" id="UP000199207"/>
    </source>
</evidence>
<evidence type="ECO:0000256" key="1">
    <source>
        <dbReference type="SAM" id="MobiDB-lite"/>
    </source>
</evidence>
<feature type="region of interest" description="Disordered" evidence="1">
    <location>
        <begin position="177"/>
        <end position="220"/>
    </location>
</feature>
<name>A0A1I1H259_9ACTN</name>
<dbReference type="EMBL" id="FOLM01000002">
    <property type="protein sequence ID" value="SFC18127.1"/>
    <property type="molecule type" value="Genomic_DNA"/>
</dbReference>
<dbReference type="OrthoDB" id="4516163at2"/>
<dbReference type="RefSeq" id="WP_093837541.1">
    <property type="nucleotide sequence ID" value="NZ_FOLM01000002.1"/>
</dbReference>
<sequence>MQQPPAALTLAATFALGDLPRLLGTAAAHTLSATHHHILAALHTPSAVLAGPATTHGALLLRGADLQRFGPVDDGLLAGLHTRYPPAVRTFRALTRLPLIVGFLPSARPDPRLEQWEDDLATALTGLPGVTLIHPADWTRRHPVPRWFDDRTDELAHLPFTPEYQTAIARTLTETARTTGCPARQQPGRERQPPAATLSGGSAAGSPPSHHDPPHRPPPS</sequence>
<proteinExistence type="predicted"/>
<feature type="compositionally biased region" description="Low complexity" evidence="1">
    <location>
        <begin position="193"/>
        <end position="208"/>
    </location>
</feature>
<evidence type="ECO:0000313" key="2">
    <source>
        <dbReference type="EMBL" id="SFC18127.1"/>
    </source>
</evidence>
<dbReference type="AlphaFoldDB" id="A0A1I1H259"/>